<comment type="caution">
    <text evidence="2">The sequence shown here is derived from an EMBL/GenBank/DDBJ whole genome shotgun (WGS) entry which is preliminary data.</text>
</comment>
<dbReference type="Gene3D" id="3.40.50.300">
    <property type="entry name" value="P-loop containing nucleotide triphosphate hydrolases"/>
    <property type="match status" value="1"/>
</dbReference>
<feature type="domain" description="Dynamin N-terminal" evidence="1">
    <location>
        <begin position="69"/>
        <end position="105"/>
    </location>
</feature>
<evidence type="ECO:0000259" key="1">
    <source>
        <dbReference type="Pfam" id="PF00350"/>
    </source>
</evidence>
<gene>
    <name evidence="2" type="ORF">QQX09_08545</name>
</gene>
<dbReference type="RefSeq" id="WP_301133460.1">
    <property type="nucleotide sequence ID" value="NZ_JAUHPW010000005.1"/>
</dbReference>
<name>A0ABT8G9U0_9MICO</name>
<accession>A0ABT8G9U0</accession>
<dbReference type="Pfam" id="PF00350">
    <property type="entry name" value="Dynamin_N"/>
    <property type="match status" value="1"/>
</dbReference>
<dbReference type="EMBL" id="JAUHPW010000005">
    <property type="protein sequence ID" value="MDN4475904.1"/>
    <property type="molecule type" value="Genomic_DNA"/>
</dbReference>
<dbReference type="PANTHER" id="PTHR42698:SF1">
    <property type="entry name" value="GTPASE ERA, MITOCHONDRIAL"/>
    <property type="match status" value="1"/>
</dbReference>
<keyword evidence="3" id="KW-1185">Reference proteome</keyword>
<dbReference type="PANTHER" id="PTHR42698">
    <property type="entry name" value="GTPASE ERA"/>
    <property type="match status" value="1"/>
</dbReference>
<dbReference type="SUPFAM" id="SSF52540">
    <property type="entry name" value="P-loop containing nucleoside triphosphate hydrolases"/>
    <property type="match status" value="1"/>
</dbReference>
<evidence type="ECO:0000313" key="2">
    <source>
        <dbReference type="EMBL" id="MDN4475904.1"/>
    </source>
</evidence>
<organism evidence="2 3">
    <name type="scientific">Demequina litoralis</name>
    <dbReference type="NCBI Taxonomy" id="3051660"/>
    <lineage>
        <taxon>Bacteria</taxon>
        <taxon>Bacillati</taxon>
        <taxon>Actinomycetota</taxon>
        <taxon>Actinomycetes</taxon>
        <taxon>Micrococcales</taxon>
        <taxon>Demequinaceae</taxon>
        <taxon>Demequina</taxon>
    </lineage>
</organism>
<reference evidence="2" key="1">
    <citation type="submission" date="2023-06" db="EMBL/GenBank/DDBJ databases">
        <title>Sysu t00192.</title>
        <authorList>
            <person name="Gao L."/>
            <person name="Fang B.-Z."/>
            <person name="Li W.-J."/>
        </authorList>
    </citation>
    <scope>NUCLEOTIDE SEQUENCE</scope>
    <source>
        <strain evidence="2">SYSU T00192</strain>
    </source>
</reference>
<dbReference type="InterPro" id="IPR005662">
    <property type="entry name" value="GTPase_Era-like"/>
</dbReference>
<protein>
    <submittedName>
        <fullName evidence="2">Dynamin family protein</fullName>
    </submittedName>
</protein>
<dbReference type="Proteomes" id="UP001172728">
    <property type="component" value="Unassembled WGS sequence"/>
</dbReference>
<evidence type="ECO:0000313" key="3">
    <source>
        <dbReference type="Proteomes" id="UP001172728"/>
    </source>
</evidence>
<dbReference type="InterPro" id="IPR027417">
    <property type="entry name" value="P-loop_NTPase"/>
</dbReference>
<proteinExistence type="predicted"/>
<dbReference type="InterPro" id="IPR045063">
    <property type="entry name" value="Dynamin_N"/>
</dbReference>
<sequence length="530" mass="57677">MSMRPIKTWSYPGNLLDALVDTRRVVAGVQLPLPVAGVEDARATIQRMLDQLDHHLIPRVREEASPAIVVVAGSTGAGKSTVVNALVGEDLTPSGVLRPTTRVPHLFHHPLDTAVLSDVAKRAKVIATEAVPRGLALVDSPDLDSISGENREIAHTMLEAADLWIFVTTAARYGDAVPWEALRAGADRGASIAVVLNRVTVDVAAQVRRELVDRLAEEHLETLPLFVIPEAPNRQSIVPRDVVGGLGRWLDSVAAASATTIVERTLHGAAESLKEWLETLAEAMDDQSAAAKDVRGEVRRAAAQVSHEGGERWWETIPTGALTARWQQATADGGVLFKLRNSAWVRRGHAREQRDEVLHAIYRDLLEAVESRLVFAASSVAEAMEDALRRAETGVGPWLAERRDPRDARQARERQAADASRRWVHRCQEIVLALPGVEHGIQVIGEPGLTTALASAALGIEEARTVLMILTSPQAVGAAVDEAREELDGARRHCVNRESLDMMRPTDIPSLMPDSSAKIRLRRAELRGLL</sequence>